<evidence type="ECO:0000313" key="2">
    <source>
        <dbReference type="Proteomes" id="UP000547674"/>
    </source>
</evidence>
<comment type="caution">
    <text evidence="1">The sequence shown here is derived from an EMBL/GenBank/DDBJ whole genome shotgun (WGS) entry which is preliminary data.</text>
</comment>
<gene>
    <name evidence="1" type="ORF">HKN21_13485</name>
</gene>
<proteinExistence type="predicted"/>
<accession>A0A7Y2ED32</accession>
<reference evidence="1 2" key="1">
    <citation type="submission" date="2020-03" db="EMBL/GenBank/DDBJ databases">
        <title>Metabolic flexibility allows generalist bacteria to become dominant in a frequently disturbed ecosystem.</title>
        <authorList>
            <person name="Chen Y.-J."/>
            <person name="Leung P.M."/>
            <person name="Bay S.K."/>
            <person name="Hugenholtz P."/>
            <person name="Kessler A.J."/>
            <person name="Shelley G."/>
            <person name="Waite D.W."/>
            <person name="Cook P.L."/>
            <person name="Greening C."/>
        </authorList>
    </citation>
    <scope>NUCLEOTIDE SEQUENCE [LARGE SCALE GENOMIC DNA]</scope>
    <source>
        <strain evidence="1">SS_bin_28</strain>
    </source>
</reference>
<dbReference type="AlphaFoldDB" id="A0A7Y2ED32"/>
<dbReference type="Proteomes" id="UP000547674">
    <property type="component" value="Unassembled WGS sequence"/>
</dbReference>
<organism evidence="1 2">
    <name type="scientific">Eiseniibacteriota bacterium</name>
    <dbReference type="NCBI Taxonomy" id="2212470"/>
    <lineage>
        <taxon>Bacteria</taxon>
        <taxon>Candidatus Eiseniibacteriota</taxon>
    </lineage>
</organism>
<sequence>MQFPVAVVRSGPLPLLRSVFPFRSLGVFCLGALAWILCASSLEAAPEIDPALELLLKKDPAVLASSAHQVLPQSYLPAITREDTNVLVDLFLELDPASAWTPPTAKTVARFGDILAVRLPLADLPDVLKVPDLERVRLSRPLRPQLDRSGSVVGIGSAWSIGQED</sequence>
<name>A0A7Y2ED32_UNCEI</name>
<protein>
    <submittedName>
        <fullName evidence="1">Uncharacterized protein</fullName>
    </submittedName>
</protein>
<feature type="non-terminal residue" evidence="1">
    <location>
        <position position="165"/>
    </location>
</feature>
<evidence type="ECO:0000313" key="1">
    <source>
        <dbReference type="EMBL" id="NNF07770.1"/>
    </source>
</evidence>
<dbReference type="EMBL" id="JABDJR010000545">
    <property type="protein sequence ID" value="NNF07770.1"/>
    <property type="molecule type" value="Genomic_DNA"/>
</dbReference>